<dbReference type="InterPro" id="IPR058163">
    <property type="entry name" value="LysR-type_TF_proteobact-type"/>
</dbReference>
<feature type="domain" description="HTH lysR-type" evidence="5">
    <location>
        <begin position="11"/>
        <end position="68"/>
    </location>
</feature>
<dbReference type="AlphaFoldDB" id="A0A238D2G4"/>
<dbReference type="Pfam" id="PF03466">
    <property type="entry name" value="LysR_substrate"/>
    <property type="match status" value="1"/>
</dbReference>
<keyword evidence="4" id="KW-0804">Transcription</keyword>
<dbReference type="GO" id="GO:0003700">
    <property type="term" value="F:DNA-binding transcription factor activity"/>
    <property type="evidence" value="ECO:0007669"/>
    <property type="project" value="InterPro"/>
</dbReference>
<accession>A0A238D2G4</accession>
<evidence type="ECO:0000313" key="7">
    <source>
        <dbReference type="Proteomes" id="UP000214566"/>
    </source>
</evidence>
<dbReference type="InterPro" id="IPR036390">
    <property type="entry name" value="WH_DNA-bd_sf"/>
</dbReference>
<dbReference type="RefSeq" id="WP_186436577.1">
    <property type="nucleotide sequence ID" value="NZ_LT592170.1"/>
</dbReference>
<gene>
    <name evidence="6" type="ORF">THIARS_60191</name>
</gene>
<dbReference type="GO" id="GO:0043565">
    <property type="term" value="F:sequence-specific DNA binding"/>
    <property type="evidence" value="ECO:0007669"/>
    <property type="project" value="TreeGrafter"/>
</dbReference>
<sequence>MQGGFAMMENLNWDDVRLLLLVARTRSLSAAAVQLGVSPSTVGRRIALLERALGVTLFMRHASGYRLTEDGASLLEDARRVEDAMVQLQGRAADAGSTPRGHVRLATNEALANLLILPRWAALAPRYPDLVLELVTGAAIQDLYRRDADLALRLVRPEAGGLTVRKLGVQAYAVYAAKGLLPQSRKPGKAGLAKLPWIGWDASLQHLVQARWQREHFLEARIALTANSLFTQLHAAEQGLGLAVLPCYITDPHPQLTRCLSPGQCVSQDIWLVIQQGLRDAPRVRVIADMVAAVVSDNRKALEGLPP</sequence>
<organism evidence="6 7">
    <name type="scientific">Thiomonas delicata</name>
    <name type="common">Thiomonas cuprina</name>
    <dbReference type="NCBI Taxonomy" id="364030"/>
    <lineage>
        <taxon>Bacteria</taxon>
        <taxon>Pseudomonadati</taxon>
        <taxon>Pseudomonadota</taxon>
        <taxon>Betaproteobacteria</taxon>
        <taxon>Burkholderiales</taxon>
        <taxon>Thiomonas</taxon>
    </lineage>
</organism>
<dbReference type="Gene3D" id="3.40.190.290">
    <property type="match status" value="1"/>
</dbReference>
<keyword evidence="3" id="KW-0238">DNA-binding</keyword>
<evidence type="ECO:0000256" key="4">
    <source>
        <dbReference type="ARBA" id="ARBA00023163"/>
    </source>
</evidence>
<proteinExistence type="inferred from homology"/>
<comment type="similarity">
    <text evidence="1">Belongs to the LysR transcriptional regulatory family.</text>
</comment>
<evidence type="ECO:0000313" key="6">
    <source>
        <dbReference type="EMBL" id="SBP87478.1"/>
    </source>
</evidence>
<dbReference type="InterPro" id="IPR000847">
    <property type="entry name" value="LysR_HTH_N"/>
</dbReference>
<name>A0A238D2G4_THIDL</name>
<keyword evidence="2" id="KW-0805">Transcription regulation</keyword>
<dbReference type="PROSITE" id="PS50931">
    <property type="entry name" value="HTH_LYSR"/>
    <property type="match status" value="1"/>
</dbReference>
<dbReference type="GO" id="GO:0006351">
    <property type="term" value="P:DNA-templated transcription"/>
    <property type="evidence" value="ECO:0007669"/>
    <property type="project" value="TreeGrafter"/>
</dbReference>
<protein>
    <submittedName>
        <fullName evidence="6">Transcriptional regulator, LysR family</fullName>
    </submittedName>
</protein>
<keyword evidence="7" id="KW-1185">Reference proteome</keyword>
<evidence type="ECO:0000259" key="5">
    <source>
        <dbReference type="PROSITE" id="PS50931"/>
    </source>
</evidence>
<dbReference type="InterPro" id="IPR005119">
    <property type="entry name" value="LysR_subst-bd"/>
</dbReference>
<evidence type="ECO:0000256" key="3">
    <source>
        <dbReference type="ARBA" id="ARBA00023125"/>
    </source>
</evidence>
<dbReference type="Pfam" id="PF00126">
    <property type="entry name" value="HTH_1"/>
    <property type="match status" value="1"/>
</dbReference>
<dbReference type="InterPro" id="IPR036388">
    <property type="entry name" value="WH-like_DNA-bd_sf"/>
</dbReference>
<dbReference type="SUPFAM" id="SSF46785">
    <property type="entry name" value="Winged helix' DNA-binding domain"/>
    <property type="match status" value="1"/>
</dbReference>
<dbReference type="Proteomes" id="UP000214566">
    <property type="component" value="Unassembled WGS sequence"/>
</dbReference>
<dbReference type="SUPFAM" id="SSF53850">
    <property type="entry name" value="Periplasmic binding protein-like II"/>
    <property type="match status" value="1"/>
</dbReference>
<evidence type="ECO:0000256" key="2">
    <source>
        <dbReference type="ARBA" id="ARBA00023015"/>
    </source>
</evidence>
<dbReference type="EMBL" id="FLMQ01000055">
    <property type="protein sequence ID" value="SBP87478.1"/>
    <property type="molecule type" value="Genomic_DNA"/>
</dbReference>
<evidence type="ECO:0000256" key="1">
    <source>
        <dbReference type="ARBA" id="ARBA00009437"/>
    </source>
</evidence>
<dbReference type="Gene3D" id="1.10.10.10">
    <property type="entry name" value="Winged helix-like DNA-binding domain superfamily/Winged helix DNA-binding domain"/>
    <property type="match status" value="1"/>
</dbReference>
<dbReference type="PANTHER" id="PTHR30537">
    <property type="entry name" value="HTH-TYPE TRANSCRIPTIONAL REGULATOR"/>
    <property type="match status" value="1"/>
</dbReference>
<dbReference type="PANTHER" id="PTHR30537:SF3">
    <property type="entry name" value="TRANSCRIPTIONAL REGULATORY PROTEIN"/>
    <property type="match status" value="1"/>
</dbReference>
<reference evidence="6 7" key="1">
    <citation type="submission" date="2016-06" db="EMBL/GenBank/DDBJ databases">
        <authorList>
            <person name="Kjaerup R.B."/>
            <person name="Dalgaard T.S."/>
            <person name="Juul-Madsen H.R."/>
        </authorList>
    </citation>
    <scope>NUCLEOTIDE SEQUENCE [LARGE SCALE GENOMIC DNA]</scope>
    <source>
        <strain evidence="6 7">DSM 16361</strain>
    </source>
</reference>